<accession>A0A9P1MUK5</accession>
<evidence type="ECO:0000313" key="2">
    <source>
        <dbReference type="EMBL" id="CAI5440257.1"/>
    </source>
</evidence>
<dbReference type="AlphaFoldDB" id="A0A9P1MUK5"/>
<sequence>MTCWDDMPFEMKLEVFKYLNKNDRWKFAKCSFTCFQEVVGQEKYIESLDVEGKITIFIIKIDQSFVITFKQIDYDLMEEVFEKLDVLRINLIFNNNQFIKLTQHLKSIECDARNIDPSILAQIVLESMRSHVRLELSLRNVDVEILNSLKLVPRFSIYRSISYN</sequence>
<protein>
    <recommendedName>
        <fullName evidence="1">F-box domain-containing protein</fullName>
    </recommendedName>
</protein>
<dbReference type="Pfam" id="PF00646">
    <property type="entry name" value="F-box"/>
    <property type="match status" value="1"/>
</dbReference>
<feature type="domain" description="F-box" evidence="1">
    <location>
        <begin position="4"/>
        <end position="31"/>
    </location>
</feature>
<evidence type="ECO:0000313" key="3">
    <source>
        <dbReference type="Proteomes" id="UP001152747"/>
    </source>
</evidence>
<gene>
    <name evidence="2" type="ORF">CAMP_LOCUS2894</name>
</gene>
<dbReference type="InterPro" id="IPR001810">
    <property type="entry name" value="F-box_dom"/>
</dbReference>
<dbReference type="Proteomes" id="UP001152747">
    <property type="component" value="Unassembled WGS sequence"/>
</dbReference>
<organism evidence="2 3">
    <name type="scientific">Caenorhabditis angaria</name>
    <dbReference type="NCBI Taxonomy" id="860376"/>
    <lineage>
        <taxon>Eukaryota</taxon>
        <taxon>Metazoa</taxon>
        <taxon>Ecdysozoa</taxon>
        <taxon>Nematoda</taxon>
        <taxon>Chromadorea</taxon>
        <taxon>Rhabditida</taxon>
        <taxon>Rhabditina</taxon>
        <taxon>Rhabditomorpha</taxon>
        <taxon>Rhabditoidea</taxon>
        <taxon>Rhabditidae</taxon>
        <taxon>Peloderinae</taxon>
        <taxon>Caenorhabditis</taxon>
    </lineage>
</organism>
<comment type="caution">
    <text evidence="2">The sequence shown here is derived from an EMBL/GenBank/DDBJ whole genome shotgun (WGS) entry which is preliminary data.</text>
</comment>
<proteinExistence type="predicted"/>
<dbReference type="EMBL" id="CANHGI010000001">
    <property type="protein sequence ID" value="CAI5440257.1"/>
    <property type="molecule type" value="Genomic_DNA"/>
</dbReference>
<reference evidence="2" key="1">
    <citation type="submission" date="2022-11" db="EMBL/GenBank/DDBJ databases">
        <authorList>
            <person name="Kikuchi T."/>
        </authorList>
    </citation>
    <scope>NUCLEOTIDE SEQUENCE</scope>
    <source>
        <strain evidence="2">PS1010</strain>
    </source>
</reference>
<name>A0A9P1MUK5_9PELO</name>
<evidence type="ECO:0000259" key="1">
    <source>
        <dbReference type="Pfam" id="PF00646"/>
    </source>
</evidence>
<keyword evidence="3" id="KW-1185">Reference proteome</keyword>